<reference evidence="2" key="1">
    <citation type="submission" date="2021-02" db="EMBL/GenBank/DDBJ databases">
        <title>Genome sequence Cadophora malorum strain M34.</title>
        <authorList>
            <person name="Stefanovic E."/>
            <person name="Vu D."/>
            <person name="Scully C."/>
            <person name="Dijksterhuis J."/>
            <person name="Roader J."/>
            <person name="Houbraken J."/>
        </authorList>
    </citation>
    <scope>NUCLEOTIDE SEQUENCE</scope>
    <source>
        <strain evidence="2">M34</strain>
    </source>
</reference>
<dbReference type="Proteomes" id="UP000664132">
    <property type="component" value="Unassembled WGS sequence"/>
</dbReference>
<evidence type="ECO:0000313" key="2">
    <source>
        <dbReference type="EMBL" id="KAG4415815.1"/>
    </source>
</evidence>
<dbReference type="AlphaFoldDB" id="A0A8H7T6P2"/>
<keyword evidence="3" id="KW-1185">Reference proteome</keyword>
<dbReference type="InterPro" id="IPR036047">
    <property type="entry name" value="F-box-like_dom_sf"/>
</dbReference>
<comment type="caution">
    <text evidence="2">The sequence shown here is derived from an EMBL/GenBank/DDBJ whole genome shotgun (WGS) entry which is preliminary data.</text>
</comment>
<evidence type="ECO:0000259" key="1">
    <source>
        <dbReference type="PROSITE" id="PS50181"/>
    </source>
</evidence>
<proteinExistence type="predicted"/>
<sequence length="415" mass="48264">MADEMTAPVPVGFSNLPGEIQDQIMRGIPVVDLSNVMLVSRTFYRQARPYLYESVHYIQREHRELQLPFMSTEHGAIWFGNFDFTKSARIVRPGKFIRMMEEDLSLRYRVSELSFSAYDSCDKEVMKDLMTCLELLRPQFLHLNLAYCQMKLALSNTVTSLDIKYPTERALATWQDTEPEENFLREEIYAIFTIPTLQQLTLRGARRWNAFSRILTYPQYAETSNIVALSLPDTVPMDVDLEEILTWPKALKWYFHQSLEGHRHHFQFGGGGHIASPEYFLKSLATQRDSLQELIYNHGEDCCGDDESLFDPVLMRGFVSLKYLSVPRKCFVDAEGMPNPLYTALPPKLEKFKMDQDARLGNLEYEARLKYWLQDILDHKTTWFPSLKYIIIRESGFATKHADNFPGTTEVLERM</sequence>
<evidence type="ECO:0000313" key="3">
    <source>
        <dbReference type="Proteomes" id="UP000664132"/>
    </source>
</evidence>
<name>A0A8H7T6P2_9HELO</name>
<gene>
    <name evidence="2" type="ORF">IFR04_011049</name>
</gene>
<organism evidence="2 3">
    <name type="scientific">Cadophora malorum</name>
    <dbReference type="NCBI Taxonomy" id="108018"/>
    <lineage>
        <taxon>Eukaryota</taxon>
        <taxon>Fungi</taxon>
        <taxon>Dikarya</taxon>
        <taxon>Ascomycota</taxon>
        <taxon>Pezizomycotina</taxon>
        <taxon>Leotiomycetes</taxon>
        <taxon>Helotiales</taxon>
        <taxon>Ploettnerulaceae</taxon>
        <taxon>Cadophora</taxon>
    </lineage>
</organism>
<feature type="domain" description="F-box" evidence="1">
    <location>
        <begin position="10"/>
        <end position="55"/>
    </location>
</feature>
<dbReference type="EMBL" id="JAFJYH010000207">
    <property type="protein sequence ID" value="KAG4415815.1"/>
    <property type="molecule type" value="Genomic_DNA"/>
</dbReference>
<protein>
    <recommendedName>
        <fullName evidence="1">F-box domain-containing protein</fullName>
    </recommendedName>
</protein>
<dbReference type="InterPro" id="IPR001810">
    <property type="entry name" value="F-box_dom"/>
</dbReference>
<dbReference type="PROSITE" id="PS50181">
    <property type="entry name" value="FBOX"/>
    <property type="match status" value="1"/>
</dbReference>
<dbReference type="OrthoDB" id="3552938at2759"/>
<dbReference type="SUPFAM" id="SSF81383">
    <property type="entry name" value="F-box domain"/>
    <property type="match status" value="1"/>
</dbReference>
<accession>A0A8H7T6P2</accession>